<dbReference type="Proteomes" id="UP000199433">
    <property type="component" value="Unassembled WGS sequence"/>
</dbReference>
<dbReference type="GO" id="GO:0016020">
    <property type="term" value="C:membrane"/>
    <property type="evidence" value="ECO:0007669"/>
    <property type="project" value="UniProtKB-SubCell"/>
</dbReference>
<evidence type="ECO:0000256" key="1">
    <source>
        <dbReference type="ARBA" id="ARBA00004141"/>
    </source>
</evidence>
<keyword evidence="8" id="KW-1185">Reference proteome</keyword>
<evidence type="ECO:0000259" key="6">
    <source>
        <dbReference type="Pfam" id="PF04932"/>
    </source>
</evidence>
<name>A0A1G9BS37_9LACT</name>
<feature type="transmembrane region" description="Helical" evidence="5">
    <location>
        <begin position="121"/>
        <end position="144"/>
    </location>
</feature>
<dbReference type="RefSeq" id="WP_091267369.1">
    <property type="nucleotide sequence ID" value="NZ_FNFK01000029.1"/>
</dbReference>
<keyword evidence="2 5" id="KW-0812">Transmembrane</keyword>
<evidence type="ECO:0000256" key="2">
    <source>
        <dbReference type="ARBA" id="ARBA00022692"/>
    </source>
</evidence>
<keyword evidence="3 5" id="KW-1133">Transmembrane helix</keyword>
<feature type="transmembrane region" description="Helical" evidence="5">
    <location>
        <begin position="197"/>
        <end position="213"/>
    </location>
</feature>
<evidence type="ECO:0000256" key="5">
    <source>
        <dbReference type="SAM" id="Phobius"/>
    </source>
</evidence>
<comment type="subcellular location">
    <subcellularLocation>
        <location evidence="1">Membrane</location>
        <topology evidence="1">Multi-pass membrane protein</topology>
    </subcellularLocation>
</comment>
<evidence type="ECO:0000313" key="7">
    <source>
        <dbReference type="EMBL" id="SDK42308.1"/>
    </source>
</evidence>
<accession>A0A1G9BS37</accession>
<feature type="transmembrane region" description="Helical" evidence="5">
    <location>
        <begin position="219"/>
        <end position="237"/>
    </location>
</feature>
<reference evidence="8" key="1">
    <citation type="submission" date="2016-10" db="EMBL/GenBank/DDBJ databases">
        <authorList>
            <person name="Varghese N."/>
            <person name="Submissions S."/>
        </authorList>
    </citation>
    <scope>NUCLEOTIDE SEQUENCE [LARGE SCALE GENOMIC DNA]</scope>
    <source>
        <strain evidence="8">DSM 19181</strain>
    </source>
</reference>
<feature type="transmembrane region" description="Helical" evidence="5">
    <location>
        <begin position="30"/>
        <end position="46"/>
    </location>
</feature>
<feature type="transmembrane region" description="Helical" evidence="5">
    <location>
        <begin position="66"/>
        <end position="82"/>
    </location>
</feature>
<feature type="transmembrane region" description="Helical" evidence="5">
    <location>
        <begin position="244"/>
        <end position="263"/>
    </location>
</feature>
<dbReference type="InterPro" id="IPR051533">
    <property type="entry name" value="WaaL-like"/>
</dbReference>
<feature type="transmembrane region" description="Helical" evidence="5">
    <location>
        <begin position="174"/>
        <end position="190"/>
    </location>
</feature>
<dbReference type="Pfam" id="PF04932">
    <property type="entry name" value="Wzy_C"/>
    <property type="match status" value="1"/>
</dbReference>
<feature type="transmembrane region" description="Helical" evidence="5">
    <location>
        <begin position="331"/>
        <end position="354"/>
    </location>
</feature>
<dbReference type="PANTHER" id="PTHR37422:SF23">
    <property type="entry name" value="TEICHURONIC ACID BIOSYNTHESIS PROTEIN TUAE"/>
    <property type="match status" value="1"/>
</dbReference>
<feature type="transmembrane region" description="Helical" evidence="5">
    <location>
        <begin position="88"/>
        <end position="109"/>
    </location>
</feature>
<dbReference type="EMBL" id="FNFK01000029">
    <property type="protein sequence ID" value="SDK42308.1"/>
    <property type="molecule type" value="Genomic_DNA"/>
</dbReference>
<proteinExistence type="predicted"/>
<dbReference type="PANTHER" id="PTHR37422">
    <property type="entry name" value="TEICHURONIC ACID BIOSYNTHESIS PROTEIN TUAE"/>
    <property type="match status" value="1"/>
</dbReference>
<dbReference type="InterPro" id="IPR007016">
    <property type="entry name" value="O-antigen_ligase-rel_domated"/>
</dbReference>
<organism evidence="7 8">
    <name type="scientific">Alkalibacterium thalassium</name>
    <dbReference type="NCBI Taxonomy" id="426701"/>
    <lineage>
        <taxon>Bacteria</taxon>
        <taxon>Bacillati</taxon>
        <taxon>Bacillota</taxon>
        <taxon>Bacilli</taxon>
        <taxon>Lactobacillales</taxon>
        <taxon>Carnobacteriaceae</taxon>
        <taxon>Alkalibacterium</taxon>
    </lineage>
</organism>
<protein>
    <submittedName>
        <fullName evidence="7">Teichuronic acid biosynthesis protein TuaE</fullName>
    </submittedName>
</protein>
<feature type="transmembrane region" description="Helical" evidence="5">
    <location>
        <begin position="375"/>
        <end position="393"/>
    </location>
</feature>
<dbReference type="STRING" id="426701.SAMN04488098_102922"/>
<feature type="domain" description="O-antigen ligase-related" evidence="6">
    <location>
        <begin position="205"/>
        <end position="347"/>
    </location>
</feature>
<dbReference type="AlphaFoldDB" id="A0A1G9BS37"/>
<dbReference type="OrthoDB" id="9255580at2"/>
<evidence type="ECO:0000256" key="3">
    <source>
        <dbReference type="ARBA" id="ARBA00022989"/>
    </source>
</evidence>
<evidence type="ECO:0000313" key="8">
    <source>
        <dbReference type="Proteomes" id="UP000199433"/>
    </source>
</evidence>
<keyword evidence="4 5" id="KW-0472">Membrane</keyword>
<evidence type="ECO:0000256" key="4">
    <source>
        <dbReference type="ARBA" id="ARBA00023136"/>
    </source>
</evidence>
<sequence length="435" mass="49822">MKKLGYLLIASVFLGTDILAVNAGIAQISMYRMLLAICVVVISFIYIRRDPSVSLRFNLQDNQFRYVYLIWLVIGIFSFIWARDGGGWMKGVFFVGTGTFTIVLTSILMTSQKDLKTSFTILFIMIGLHQMMGFYEIITNHYIWADLSGPVRANFSANSGARVPYTTFTNINDYSTLIFASIPLSCIILFNTNKKWLKGLSILSILSTLFLLYRTGSRGNQLALILFVFTLFILKTMKRRYLRGVLYSLGVFITIFVVAYFAIPSLRYSIYSVVIDFIRQSGSNVYRINLLLNGFAFLAQSFGLGVGAGNIETWMVESPIFVVDAPNIHNWFMDILVAYGLITFILYTLMYLYILRQLYVSYKYSYNPFIRSSSFFLFAYVISFVASSISSASNIFIEWQWVMWAVIIAFVQLTEKKESETLMTWRKDQAFSTIK</sequence>
<gene>
    <name evidence="7" type="ORF">SAMN04488098_102922</name>
</gene>